<dbReference type="OrthoDB" id="5327700at2759"/>
<keyword evidence="4" id="KW-1185">Reference proteome</keyword>
<reference evidence="3" key="1">
    <citation type="journal article" date="2020" name="Stud. Mycol.">
        <title>101 Dothideomycetes genomes: a test case for predicting lifestyles and emergence of pathogens.</title>
        <authorList>
            <person name="Haridas S."/>
            <person name="Albert R."/>
            <person name="Binder M."/>
            <person name="Bloem J."/>
            <person name="Labutti K."/>
            <person name="Salamov A."/>
            <person name="Andreopoulos B."/>
            <person name="Baker S."/>
            <person name="Barry K."/>
            <person name="Bills G."/>
            <person name="Bluhm B."/>
            <person name="Cannon C."/>
            <person name="Castanera R."/>
            <person name="Culley D."/>
            <person name="Daum C."/>
            <person name="Ezra D."/>
            <person name="Gonzalez J."/>
            <person name="Henrissat B."/>
            <person name="Kuo A."/>
            <person name="Liang C."/>
            <person name="Lipzen A."/>
            <person name="Lutzoni F."/>
            <person name="Magnuson J."/>
            <person name="Mondo S."/>
            <person name="Nolan M."/>
            <person name="Ohm R."/>
            <person name="Pangilinan J."/>
            <person name="Park H.-J."/>
            <person name="Ramirez L."/>
            <person name="Alfaro M."/>
            <person name="Sun H."/>
            <person name="Tritt A."/>
            <person name="Yoshinaga Y."/>
            <person name="Zwiers L.-H."/>
            <person name="Turgeon B."/>
            <person name="Goodwin S."/>
            <person name="Spatafora J."/>
            <person name="Crous P."/>
            <person name="Grigoriev I."/>
        </authorList>
    </citation>
    <scope>NUCLEOTIDE SEQUENCE</scope>
    <source>
        <strain evidence="3">ATCC 16933</strain>
    </source>
</reference>
<keyword evidence="2" id="KW-0812">Transmembrane</keyword>
<gene>
    <name evidence="3" type="ORF">BDY21DRAFT_330223</name>
</gene>
<proteinExistence type="predicted"/>
<evidence type="ECO:0000313" key="3">
    <source>
        <dbReference type="EMBL" id="KAF2461989.1"/>
    </source>
</evidence>
<dbReference type="Proteomes" id="UP000799766">
    <property type="component" value="Unassembled WGS sequence"/>
</dbReference>
<protein>
    <submittedName>
        <fullName evidence="3">Uncharacterized protein</fullName>
    </submittedName>
</protein>
<organism evidence="3 4">
    <name type="scientific">Lineolata rhizophorae</name>
    <dbReference type="NCBI Taxonomy" id="578093"/>
    <lineage>
        <taxon>Eukaryota</taxon>
        <taxon>Fungi</taxon>
        <taxon>Dikarya</taxon>
        <taxon>Ascomycota</taxon>
        <taxon>Pezizomycotina</taxon>
        <taxon>Dothideomycetes</taxon>
        <taxon>Dothideomycetes incertae sedis</taxon>
        <taxon>Lineolatales</taxon>
        <taxon>Lineolataceae</taxon>
        <taxon>Lineolata</taxon>
    </lineage>
</organism>
<name>A0A6A6PE14_9PEZI</name>
<feature type="region of interest" description="Disordered" evidence="1">
    <location>
        <begin position="202"/>
        <end position="246"/>
    </location>
</feature>
<accession>A0A6A6PE14</accession>
<feature type="transmembrane region" description="Helical" evidence="2">
    <location>
        <begin position="16"/>
        <end position="36"/>
    </location>
</feature>
<keyword evidence="2" id="KW-1133">Transmembrane helix</keyword>
<keyword evidence="2" id="KW-0472">Membrane</keyword>
<evidence type="ECO:0000256" key="1">
    <source>
        <dbReference type="SAM" id="MobiDB-lite"/>
    </source>
</evidence>
<dbReference type="AlphaFoldDB" id="A0A6A6PE14"/>
<sequence>MPSFDDRRERRSTLGYWMPLFLSVAVATAGAVAWVWSQREDESDSEDDNLSYGEHVRLQPGEETGFVARVQGAVRRTPSPQQFFDTASKRVASVVGGALSSITEGEEGDAHHNPWSEEAARRDITGAAEARSGPSQSRPAPNIKRRTVAVCITADASDSFREEDQAAHYNEHASLLSHIPHVNFATTNFFVLIYAPHLKSQSTSSSNRPASLGSSFSAISTPAQTPGDEKLSQLEPQHYTPGTTPALSATHPESPGALFAGLNGQAMQLVEKPTMVMPFTTPTSHVHMLRHLAPDMVYMAEAVAGERGENVEQVKDWVGQVIVVVGGDGVGLSGLVDTEDEGEGEGNNRPRERWWESAEMVGLGKGVDVVDAVRFGDDFDRRVCGKE</sequence>
<feature type="compositionally biased region" description="Polar residues" evidence="1">
    <location>
        <begin position="202"/>
        <end position="224"/>
    </location>
</feature>
<dbReference type="EMBL" id="MU001670">
    <property type="protein sequence ID" value="KAF2461989.1"/>
    <property type="molecule type" value="Genomic_DNA"/>
</dbReference>
<evidence type="ECO:0000256" key="2">
    <source>
        <dbReference type="SAM" id="Phobius"/>
    </source>
</evidence>
<evidence type="ECO:0000313" key="4">
    <source>
        <dbReference type="Proteomes" id="UP000799766"/>
    </source>
</evidence>